<dbReference type="RefSeq" id="XP_030752839.1">
    <property type="nucleotide sequence ID" value="XM_030896979.1"/>
</dbReference>
<dbReference type="InParanoid" id="A0A6J2XQA4"/>
<dbReference type="Proteomes" id="UP000504635">
    <property type="component" value="Unplaced"/>
</dbReference>
<sequence length="132" mass="15086">MSFKLTVAFTVLLLVSSLFVFTNGNTKTYALHEGRQWVKCCSSGYQHKLICPDATAKCRYTIITTSEKDKFTQRSITKIDSQIECLDEEENPLKYNRFTSITPCNPCEKNSTYRGTGNVSHTWIRTLTLEDI</sequence>
<evidence type="ECO:0000256" key="1">
    <source>
        <dbReference type="SAM" id="SignalP"/>
    </source>
</evidence>
<reference evidence="3" key="1">
    <citation type="submission" date="2025-08" db="UniProtKB">
        <authorList>
            <consortium name="RefSeq"/>
        </authorList>
    </citation>
    <scope>IDENTIFICATION</scope>
    <source>
        <tissue evidence="3">Gonads</tissue>
    </source>
</reference>
<evidence type="ECO:0000313" key="2">
    <source>
        <dbReference type="Proteomes" id="UP000504635"/>
    </source>
</evidence>
<keyword evidence="1" id="KW-0732">Signal</keyword>
<protein>
    <submittedName>
        <fullName evidence="3">Uncharacterized protein LOC115879924</fullName>
    </submittedName>
</protein>
<name>A0A6J2XQA4_SITOR</name>
<feature type="signal peptide" evidence="1">
    <location>
        <begin position="1"/>
        <end position="24"/>
    </location>
</feature>
<dbReference type="GeneID" id="115879924"/>
<organism evidence="2 3">
    <name type="scientific">Sitophilus oryzae</name>
    <name type="common">Rice weevil</name>
    <name type="synonym">Curculio oryzae</name>
    <dbReference type="NCBI Taxonomy" id="7048"/>
    <lineage>
        <taxon>Eukaryota</taxon>
        <taxon>Metazoa</taxon>
        <taxon>Ecdysozoa</taxon>
        <taxon>Arthropoda</taxon>
        <taxon>Hexapoda</taxon>
        <taxon>Insecta</taxon>
        <taxon>Pterygota</taxon>
        <taxon>Neoptera</taxon>
        <taxon>Endopterygota</taxon>
        <taxon>Coleoptera</taxon>
        <taxon>Polyphaga</taxon>
        <taxon>Cucujiformia</taxon>
        <taxon>Curculionidae</taxon>
        <taxon>Dryophthorinae</taxon>
        <taxon>Sitophilus</taxon>
    </lineage>
</organism>
<evidence type="ECO:0000313" key="3">
    <source>
        <dbReference type="RefSeq" id="XP_030752839.1"/>
    </source>
</evidence>
<proteinExistence type="predicted"/>
<dbReference type="KEGG" id="soy:115879924"/>
<gene>
    <name evidence="3" type="primary">LOC115879924</name>
</gene>
<accession>A0A6J2XQA4</accession>
<dbReference type="AlphaFoldDB" id="A0A6J2XQA4"/>
<keyword evidence="2" id="KW-1185">Reference proteome</keyword>
<feature type="chain" id="PRO_5026837401" evidence="1">
    <location>
        <begin position="25"/>
        <end position="132"/>
    </location>
</feature>